<organism evidence="1 2">
    <name type="scientific">Panagrolaimus sp. JU765</name>
    <dbReference type="NCBI Taxonomy" id="591449"/>
    <lineage>
        <taxon>Eukaryota</taxon>
        <taxon>Metazoa</taxon>
        <taxon>Ecdysozoa</taxon>
        <taxon>Nematoda</taxon>
        <taxon>Chromadorea</taxon>
        <taxon>Rhabditida</taxon>
        <taxon>Tylenchina</taxon>
        <taxon>Panagrolaimomorpha</taxon>
        <taxon>Panagrolaimoidea</taxon>
        <taxon>Panagrolaimidae</taxon>
        <taxon>Panagrolaimus</taxon>
    </lineage>
</organism>
<protein>
    <submittedName>
        <fullName evidence="2">Ovule protein</fullName>
    </submittedName>
</protein>
<dbReference type="WBParaSite" id="JU765_v2.g18010.t1">
    <property type="protein sequence ID" value="JU765_v2.g18010.t1"/>
    <property type="gene ID" value="JU765_v2.g18010"/>
</dbReference>
<sequence length="89" mass="10608">MYSQGISPLSHLSSLPCFATKFRQFEKLLQYQRCHFWQSFSDHCLKMAAFTSKFFPLISYRKIYQETSSKHYGFGQVFIFSSMYSFFPL</sequence>
<proteinExistence type="predicted"/>
<reference evidence="2" key="1">
    <citation type="submission" date="2022-11" db="UniProtKB">
        <authorList>
            <consortium name="WormBaseParasite"/>
        </authorList>
    </citation>
    <scope>IDENTIFICATION</scope>
</reference>
<name>A0AC34QN74_9BILA</name>
<dbReference type="Proteomes" id="UP000887576">
    <property type="component" value="Unplaced"/>
</dbReference>
<evidence type="ECO:0000313" key="1">
    <source>
        <dbReference type="Proteomes" id="UP000887576"/>
    </source>
</evidence>
<evidence type="ECO:0000313" key="2">
    <source>
        <dbReference type="WBParaSite" id="JU765_v2.g18010.t1"/>
    </source>
</evidence>
<accession>A0AC34QN74</accession>